<feature type="transmembrane region" description="Helical" evidence="1">
    <location>
        <begin position="105"/>
        <end position="122"/>
    </location>
</feature>
<feature type="transmembrane region" description="Helical" evidence="1">
    <location>
        <begin position="29"/>
        <end position="53"/>
    </location>
</feature>
<keyword evidence="1" id="KW-0472">Membrane</keyword>
<dbReference type="Proteomes" id="UP000321749">
    <property type="component" value="Unassembled WGS sequence"/>
</dbReference>
<dbReference type="RefSeq" id="WP_318279313.1">
    <property type="nucleotide sequence ID" value="NZ_BJUU01000025.1"/>
</dbReference>
<evidence type="ECO:0000313" key="2">
    <source>
        <dbReference type="EMBL" id="GEK81343.1"/>
    </source>
</evidence>
<feature type="transmembrane region" description="Helical" evidence="1">
    <location>
        <begin position="73"/>
        <end position="93"/>
    </location>
</feature>
<comment type="caution">
    <text evidence="2">The sequence shown here is derived from an EMBL/GenBank/DDBJ whole genome shotgun (WGS) entry which is preliminary data.</text>
</comment>
<evidence type="ECO:0000313" key="3">
    <source>
        <dbReference type="Proteomes" id="UP000321749"/>
    </source>
</evidence>
<proteinExistence type="predicted"/>
<reference evidence="2 3" key="1">
    <citation type="submission" date="2019-07" db="EMBL/GenBank/DDBJ databases">
        <title>Whole genome shotgun sequence of Agrococcus baldri NBRC 103055.</title>
        <authorList>
            <person name="Hosoyama A."/>
            <person name="Uohara A."/>
            <person name="Ohji S."/>
            <person name="Ichikawa N."/>
        </authorList>
    </citation>
    <scope>NUCLEOTIDE SEQUENCE [LARGE SCALE GENOMIC DNA]</scope>
    <source>
        <strain evidence="2 3">NBRC 103055</strain>
    </source>
</reference>
<protein>
    <submittedName>
        <fullName evidence="2">Uncharacterized protein</fullName>
    </submittedName>
</protein>
<feature type="transmembrane region" description="Helical" evidence="1">
    <location>
        <begin position="128"/>
        <end position="144"/>
    </location>
</feature>
<keyword evidence="3" id="KW-1185">Reference proteome</keyword>
<keyword evidence="1" id="KW-1133">Transmembrane helix</keyword>
<keyword evidence="1" id="KW-0812">Transmembrane</keyword>
<accession>A0AA87USY4</accession>
<name>A0AA87USY4_9MICO</name>
<sequence>MSQHRFAPAHPAEPDAARGATERIRPDRLTIAAGIALLVIMALHTAVFVPHEWWGAWLAGPFRAEQPPVDATVLFWALPGGFVVPGALLALLIVREGRRGRAMPAYVAVVLAIWAVGCVWIVGPSGFLTLVVPVVLLVVANVRARTGHRGGARGPSRRAGLG</sequence>
<dbReference type="AlphaFoldDB" id="A0AA87USY4"/>
<gene>
    <name evidence="2" type="ORF">ABA31_26940</name>
</gene>
<dbReference type="EMBL" id="BJUU01000025">
    <property type="protein sequence ID" value="GEK81343.1"/>
    <property type="molecule type" value="Genomic_DNA"/>
</dbReference>
<evidence type="ECO:0000256" key="1">
    <source>
        <dbReference type="SAM" id="Phobius"/>
    </source>
</evidence>
<organism evidence="2 3">
    <name type="scientific">Agrococcus baldri</name>
    <dbReference type="NCBI Taxonomy" id="153730"/>
    <lineage>
        <taxon>Bacteria</taxon>
        <taxon>Bacillati</taxon>
        <taxon>Actinomycetota</taxon>
        <taxon>Actinomycetes</taxon>
        <taxon>Micrococcales</taxon>
        <taxon>Microbacteriaceae</taxon>
        <taxon>Agrococcus</taxon>
    </lineage>
</organism>